<sequence length="182" mass="20740">MSPNLKEIDTDKLIWKSIKEDGLDLEYAVVMPKSIANSLFCELENTLEYFTGDLTKIKVFGKVYPLPRQQVAYGDPGITYTYSGITVPALAWPTPVLAIRDLLFTLKGILYDFVLVNRYKNGLDHMGEHRDNEPDLDPRFPIASVSLGQERPFVLKHRDSRKRGPDKRCISPGLFVFVLNHQ</sequence>
<dbReference type="Gene3D" id="2.60.120.590">
    <property type="entry name" value="Alpha-ketoglutarate-dependent dioxygenase AlkB-like"/>
    <property type="match status" value="1"/>
</dbReference>
<evidence type="ECO:0000313" key="3">
    <source>
        <dbReference type="EMBL" id="CAH2074720.1"/>
    </source>
</evidence>
<evidence type="ECO:0000313" key="4">
    <source>
        <dbReference type="Proteomes" id="UP000837857"/>
    </source>
</evidence>
<dbReference type="EMBL" id="OW152819">
    <property type="protein sequence ID" value="CAH2074720.1"/>
    <property type="molecule type" value="Genomic_DNA"/>
</dbReference>
<gene>
    <name evidence="3" type="ORF">IPOD504_LOCUS16209</name>
</gene>
<evidence type="ECO:0000256" key="1">
    <source>
        <dbReference type="ARBA" id="ARBA00001954"/>
    </source>
</evidence>
<dbReference type="Pfam" id="PF13532">
    <property type="entry name" value="2OG-FeII_Oxy_2"/>
    <property type="match status" value="1"/>
</dbReference>
<dbReference type="SUPFAM" id="SSF51197">
    <property type="entry name" value="Clavaminate synthase-like"/>
    <property type="match status" value="1"/>
</dbReference>
<dbReference type="InterPro" id="IPR032852">
    <property type="entry name" value="ALKBH2"/>
</dbReference>
<name>A0ABN8J5K9_9NEOP</name>
<proteinExistence type="predicted"/>
<dbReference type="Proteomes" id="UP000837857">
    <property type="component" value="Chromosome 7"/>
</dbReference>
<accession>A0ABN8J5K9</accession>
<organism evidence="3 4">
    <name type="scientific">Iphiclides podalirius</name>
    <name type="common">scarce swallowtail</name>
    <dbReference type="NCBI Taxonomy" id="110791"/>
    <lineage>
        <taxon>Eukaryota</taxon>
        <taxon>Metazoa</taxon>
        <taxon>Ecdysozoa</taxon>
        <taxon>Arthropoda</taxon>
        <taxon>Hexapoda</taxon>
        <taxon>Insecta</taxon>
        <taxon>Pterygota</taxon>
        <taxon>Neoptera</taxon>
        <taxon>Endopterygota</taxon>
        <taxon>Lepidoptera</taxon>
        <taxon>Glossata</taxon>
        <taxon>Ditrysia</taxon>
        <taxon>Papilionoidea</taxon>
        <taxon>Papilionidae</taxon>
        <taxon>Papilioninae</taxon>
        <taxon>Iphiclides</taxon>
    </lineage>
</organism>
<keyword evidence="4" id="KW-1185">Reference proteome</keyword>
<feature type="non-terminal residue" evidence="3">
    <location>
        <position position="182"/>
    </location>
</feature>
<evidence type="ECO:0000259" key="2">
    <source>
        <dbReference type="Pfam" id="PF13532"/>
    </source>
</evidence>
<reference evidence="3" key="1">
    <citation type="submission" date="2022-03" db="EMBL/GenBank/DDBJ databases">
        <authorList>
            <person name="Martin H S."/>
        </authorList>
    </citation>
    <scope>NUCLEOTIDE SEQUENCE</scope>
</reference>
<dbReference type="InterPro" id="IPR037151">
    <property type="entry name" value="AlkB-like_sf"/>
</dbReference>
<protein>
    <recommendedName>
        <fullName evidence="2">Alpha-ketoglutarate-dependent dioxygenase AlkB-like domain-containing protein</fullName>
    </recommendedName>
</protein>
<dbReference type="PANTHER" id="PTHR31573:SF1">
    <property type="entry name" value="DNA OXIDATIVE DEMETHYLASE ALKBH2"/>
    <property type="match status" value="1"/>
</dbReference>
<dbReference type="PANTHER" id="PTHR31573">
    <property type="entry name" value="ALPHA-KETOGLUTARATE-DEPENDENT DIOXYGENASE ALKB HOMOLOG 2"/>
    <property type="match status" value="1"/>
</dbReference>
<feature type="domain" description="Alpha-ketoglutarate-dependent dioxygenase AlkB-like" evidence="2">
    <location>
        <begin position="78"/>
        <end position="164"/>
    </location>
</feature>
<dbReference type="InterPro" id="IPR027450">
    <property type="entry name" value="AlkB-like"/>
</dbReference>
<comment type="cofactor">
    <cofactor evidence="1">
        <name>Fe(2+)</name>
        <dbReference type="ChEBI" id="CHEBI:29033"/>
    </cofactor>
</comment>